<sequence length="148" mass="15386">MNSYPFMLPVGLLTSDGRIHRAGSMRPATALDEIEPLGDERVRRNEAYYGLLLLARVVTQLGPFAPVTPDVLAALPAADYAYLQALYASLNTQAGPVVSQMPQLPAPQMMAASAAPGPAPAGPATVETECPHCGALLELDLSDAGASA</sequence>
<evidence type="ECO:0008006" key="3">
    <source>
        <dbReference type="Google" id="ProtNLM"/>
    </source>
</evidence>
<gene>
    <name evidence="1" type="ORF">ACFO0D_15570</name>
</gene>
<keyword evidence="2" id="KW-1185">Reference proteome</keyword>
<dbReference type="RefSeq" id="WP_380062734.1">
    <property type="nucleotide sequence ID" value="NZ_JBHSEI010000010.1"/>
</dbReference>
<reference evidence="2" key="1">
    <citation type="journal article" date="2019" name="Int. J. Syst. Evol. Microbiol.">
        <title>The Global Catalogue of Microorganisms (GCM) 10K type strain sequencing project: providing services to taxonomists for standard genome sequencing and annotation.</title>
        <authorList>
            <consortium name="The Broad Institute Genomics Platform"/>
            <consortium name="The Broad Institute Genome Sequencing Center for Infectious Disease"/>
            <person name="Wu L."/>
            <person name="Ma J."/>
        </authorList>
    </citation>
    <scope>NUCLEOTIDE SEQUENCE [LARGE SCALE GENOMIC DNA]</scope>
    <source>
        <strain evidence="2">CCUG 55995</strain>
    </source>
</reference>
<evidence type="ECO:0000313" key="2">
    <source>
        <dbReference type="Proteomes" id="UP001595952"/>
    </source>
</evidence>
<proteinExistence type="predicted"/>
<comment type="caution">
    <text evidence="1">The sequence shown here is derived from an EMBL/GenBank/DDBJ whole genome shotgun (WGS) entry which is preliminary data.</text>
</comment>
<dbReference type="Proteomes" id="UP001595952">
    <property type="component" value="Unassembled WGS sequence"/>
</dbReference>
<dbReference type="EMBL" id="JBHSEI010000010">
    <property type="protein sequence ID" value="MFC4639756.1"/>
    <property type="molecule type" value="Genomic_DNA"/>
</dbReference>
<protein>
    <recommendedName>
        <fullName evidence="3">Phage tail assembly protein</fullName>
    </recommendedName>
</protein>
<name>A0ABV9IDR6_9DEIO</name>
<evidence type="ECO:0000313" key="1">
    <source>
        <dbReference type="EMBL" id="MFC4639756.1"/>
    </source>
</evidence>
<organism evidence="1 2">
    <name type="scientific">Deinococcus hohokamensis</name>
    <dbReference type="NCBI Taxonomy" id="309883"/>
    <lineage>
        <taxon>Bacteria</taxon>
        <taxon>Thermotogati</taxon>
        <taxon>Deinococcota</taxon>
        <taxon>Deinococci</taxon>
        <taxon>Deinococcales</taxon>
        <taxon>Deinococcaceae</taxon>
        <taxon>Deinococcus</taxon>
    </lineage>
</organism>
<accession>A0ABV9IDR6</accession>